<protein>
    <recommendedName>
        <fullName evidence="2">Metallo-beta-lactamase domain-containing protein</fullName>
    </recommendedName>
</protein>
<evidence type="ECO:0000313" key="3">
    <source>
        <dbReference type="EMBL" id="SVC04599.1"/>
    </source>
</evidence>
<dbReference type="InterPro" id="IPR036866">
    <property type="entry name" value="RibonucZ/Hydroxyglut_hydro"/>
</dbReference>
<dbReference type="PANTHER" id="PTHR15032:SF4">
    <property type="entry name" value="N-ACYL-PHOSPHATIDYLETHANOLAMINE-HYDROLYZING PHOSPHOLIPASE D"/>
    <property type="match status" value="1"/>
</dbReference>
<sequence length="353" mass="39911">PASMKVLKYFSYTVILCVVVSLLFVLYAPVFGGSQSTESLQRIKHSKNFVEDRFVNQLATSVSTRSPNTEASITDWVFQEDDKNPSGPLPSRLFNSEMLTEGKFAWLGHSTLLMKTNSVVMMTDPVFHRASPVPVMGSPFPVQHPISIDDLPAVDAVIISHDHYDHLDHRAIRILSKRVNHFFVPLGVRAHLERWGVDSKHITELDWYESEVYRGVRLTLAPARHFSGRGLWDRDSTLWGSWIISSNSLNVYFSGDSGYSDAFKTIGQRYGPFDIAFLENGAYNLDWAQIHLMPEEAVQASIDLNAKLLFPIHWSKFDLALHPWDEPAIRLTKEAKIRNVTVASPLIGEVFDV</sequence>
<accession>A0A382IZ01</accession>
<dbReference type="SUPFAM" id="SSF56281">
    <property type="entry name" value="Metallo-hydrolase/oxidoreductase"/>
    <property type="match status" value="1"/>
</dbReference>
<feature type="domain" description="Metallo-beta-lactamase" evidence="2">
    <location>
        <begin position="123"/>
        <end position="314"/>
    </location>
</feature>
<dbReference type="AlphaFoldDB" id="A0A382IZ01"/>
<feature type="transmembrane region" description="Helical" evidence="1">
    <location>
        <begin position="12"/>
        <end position="32"/>
    </location>
</feature>
<gene>
    <name evidence="3" type="ORF">METZ01_LOCUS257453</name>
</gene>
<dbReference type="InterPro" id="IPR001279">
    <property type="entry name" value="Metallo-B-lactamas"/>
</dbReference>
<dbReference type="PIRSF" id="PIRSF038896">
    <property type="entry name" value="NAPE-PLD"/>
    <property type="match status" value="1"/>
</dbReference>
<dbReference type="PANTHER" id="PTHR15032">
    <property type="entry name" value="N-ACYL-PHOSPHATIDYLETHANOLAMINE-HYDROLYZING PHOSPHOLIPASE D"/>
    <property type="match status" value="1"/>
</dbReference>
<evidence type="ECO:0000259" key="2">
    <source>
        <dbReference type="Pfam" id="PF12706"/>
    </source>
</evidence>
<reference evidence="3" key="1">
    <citation type="submission" date="2018-05" db="EMBL/GenBank/DDBJ databases">
        <authorList>
            <person name="Lanie J.A."/>
            <person name="Ng W.-L."/>
            <person name="Kazmierczak K.M."/>
            <person name="Andrzejewski T.M."/>
            <person name="Davidsen T.M."/>
            <person name="Wayne K.J."/>
            <person name="Tettelin H."/>
            <person name="Glass J.I."/>
            <person name="Rusch D."/>
            <person name="Podicherti R."/>
            <person name="Tsui H.-C.T."/>
            <person name="Winkler M.E."/>
        </authorList>
    </citation>
    <scope>NUCLEOTIDE SEQUENCE</scope>
</reference>
<dbReference type="Pfam" id="PF12706">
    <property type="entry name" value="Lactamase_B_2"/>
    <property type="match status" value="1"/>
</dbReference>
<dbReference type="Gene3D" id="3.60.15.10">
    <property type="entry name" value="Ribonuclease Z/Hydroxyacylglutathione hydrolase-like"/>
    <property type="match status" value="1"/>
</dbReference>
<feature type="non-terminal residue" evidence="3">
    <location>
        <position position="1"/>
    </location>
</feature>
<dbReference type="GO" id="GO:0070290">
    <property type="term" value="F:N-acylphosphatidylethanolamine-specific phospholipase D activity"/>
    <property type="evidence" value="ECO:0007669"/>
    <property type="project" value="InterPro"/>
</dbReference>
<dbReference type="GO" id="GO:0005737">
    <property type="term" value="C:cytoplasm"/>
    <property type="evidence" value="ECO:0007669"/>
    <property type="project" value="TreeGrafter"/>
</dbReference>
<keyword evidence="1" id="KW-0472">Membrane</keyword>
<evidence type="ECO:0000256" key="1">
    <source>
        <dbReference type="SAM" id="Phobius"/>
    </source>
</evidence>
<dbReference type="InterPro" id="IPR024884">
    <property type="entry name" value="NAPE-PLD"/>
</dbReference>
<proteinExistence type="predicted"/>
<organism evidence="3">
    <name type="scientific">marine metagenome</name>
    <dbReference type="NCBI Taxonomy" id="408172"/>
    <lineage>
        <taxon>unclassified sequences</taxon>
        <taxon>metagenomes</taxon>
        <taxon>ecological metagenomes</taxon>
    </lineage>
</organism>
<dbReference type="GO" id="GO:0008270">
    <property type="term" value="F:zinc ion binding"/>
    <property type="evidence" value="ECO:0007669"/>
    <property type="project" value="InterPro"/>
</dbReference>
<dbReference type="EMBL" id="UINC01070444">
    <property type="protein sequence ID" value="SVC04599.1"/>
    <property type="molecule type" value="Genomic_DNA"/>
</dbReference>
<name>A0A382IZ01_9ZZZZ</name>
<keyword evidence="1" id="KW-1133">Transmembrane helix</keyword>
<keyword evidence="1" id="KW-0812">Transmembrane</keyword>
<feature type="non-terminal residue" evidence="3">
    <location>
        <position position="353"/>
    </location>
</feature>